<feature type="binding site" evidence="9">
    <location>
        <position position="31"/>
    </location>
    <ligand>
        <name>NADPH</name>
        <dbReference type="ChEBI" id="CHEBI:57783"/>
    </ligand>
</feature>
<keyword evidence="3 9" id="KW-0479">Metal-binding</keyword>
<evidence type="ECO:0000256" key="1">
    <source>
        <dbReference type="ARBA" id="ARBA00005094"/>
    </source>
</evidence>
<dbReference type="PIRSF" id="PIRSF006205">
    <property type="entry name" value="Dxp_reductismrs"/>
    <property type="match status" value="1"/>
</dbReference>
<feature type="binding site" evidence="9">
    <location>
        <position position="196"/>
    </location>
    <ligand>
        <name>1-deoxy-D-xylulose 5-phosphate</name>
        <dbReference type="ChEBI" id="CHEBI:57792"/>
    </ligand>
</feature>
<dbReference type="InterPro" id="IPR013644">
    <property type="entry name" value="DXP_reductoisomerase_C"/>
</dbReference>
<feature type="binding site" evidence="9">
    <location>
        <position position="10"/>
    </location>
    <ligand>
        <name>NADPH</name>
        <dbReference type="ChEBI" id="CHEBI:57783"/>
    </ligand>
</feature>
<keyword evidence="5 9" id="KW-0560">Oxidoreductase</keyword>
<feature type="binding site" evidence="9">
    <location>
        <position position="197"/>
    </location>
    <ligand>
        <name>1-deoxy-D-xylulose 5-phosphate</name>
        <dbReference type="ChEBI" id="CHEBI:57792"/>
    </ligand>
</feature>
<reference evidence="13" key="2">
    <citation type="journal article" date="2023" name="Microorganisms">
        <title>Isolation and Genomic Characteristics of Cat-Borne Campylobacter felis sp. nov. and Sheep-Borne Campylobacter ovis sp. nov.</title>
        <authorList>
            <person name="Wang H."/>
            <person name="Li Y."/>
            <person name="Gu Y."/>
            <person name="Zhou G."/>
            <person name="Chen X."/>
            <person name="Zhang X."/>
            <person name="Shao Z."/>
            <person name="Zhang J."/>
            <person name="Zhang M."/>
        </authorList>
    </citation>
    <scope>NUCLEOTIDE SEQUENCE</scope>
    <source>
        <strain evidence="13">PS10</strain>
    </source>
</reference>
<feature type="binding site" evidence="9">
    <location>
        <position position="112"/>
    </location>
    <ligand>
        <name>1-deoxy-D-xylulose 5-phosphate</name>
        <dbReference type="ChEBI" id="CHEBI:57792"/>
    </ligand>
</feature>
<dbReference type="InterPro" id="IPR036291">
    <property type="entry name" value="NAD(P)-bd_dom_sf"/>
</dbReference>
<dbReference type="Pfam" id="PF08436">
    <property type="entry name" value="DXP_redisom_C"/>
    <property type="match status" value="1"/>
</dbReference>
<keyword evidence="9" id="KW-0460">Magnesium</keyword>
<feature type="binding site" evidence="9">
    <location>
        <position position="200"/>
    </location>
    <ligand>
        <name>Mn(2+)</name>
        <dbReference type="ChEBI" id="CHEBI:29035"/>
    </ligand>
</feature>
<feature type="binding site" evidence="9">
    <location>
        <position position="155"/>
    </location>
    <ligand>
        <name>1-deoxy-D-xylulose 5-phosphate</name>
        <dbReference type="ChEBI" id="CHEBI:57792"/>
    </ligand>
</feature>
<feature type="binding site" evidence="9">
    <location>
        <position position="200"/>
    </location>
    <ligand>
        <name>1-deoxy-D-xylulose 5-phosphate</name>
        <dbReference type="ChEBI" id="CHEBI:57792"/>
    </ligand>
</feature>
<dbReference type="NCBIfam" id="TIGR00243">
    <property type="entry name" value="Dxr"/>
    <property type="match status" value="1"/>
</dbReference>
<evidence type="ECO:0000256" key="7">
    <source>
        <dbReference type="ARBA" id="ARBA00023229"/>
    </source>
</evidence>
<evidence type="ECO:0000256" key="8">
    <source>
        <dbReference type="ARBA" id="ARBA00048543"/>
    </source>
</evidence>
<reference evidence="13" key="1">
    <citation type="submission" date="2022-08" db="EMBL/GenBank/DDBJ databases">
        <authorList>
            <person name="Wang H."/>
        </authorList>
    </citation>
    <scope>NUCLEOTIDE SEQUENCE</scope>
    <source>
        <strain evidence="13">PS10</strain>
    </source>
</reference>
<comment type="function">
    <text evidence="9">Catalyzes the NADPH-dependent rearrangement and reduction of 1-deoxy-D-xylulose-5-phosphate (DXP) to 2-C-methyl-D-erythritol 4-phosphate (MEP).</text>
</comment>
<feature type="binding site" evidence="9">
    <location>
        <position position="191"/>
    </location>
    <ligand>
        <name>1-deoxy-D-xylulose 5-phosphate</name>
        <dbReference type="ChEBI" id="CHEBI:57792"/>
    </ligand>
</feature>
<protein>
    <recommendedName>
        <fullName evidence="9">1-deoxy-D-xylulose 5-phosphate reductoisomerase</fullName>
        <shortName evidence="9">DXP reductoisomerase</shortName>
        <ecNumber evidence="9">1.1.1.267</ecNumber>
    </recommendedName>
    <alternativeName>
        <fullName evidence="9">1-deoxyxylulose-5-phosphate reductoisomerase</fullName>
    </alternativeName>
    <alternativeName>
        <fullName evidence="9">2-C-methyl-D-erythritol 4-phosphate synthase</fullName>
    </alternativeName>
</protein>
<feature type="binding site" evidence="9">
    <location>
        <position position="9"/>
    </location>
    <ligand>
        <name>NADPH</name>
        <dbReference type="ChEBI" id="CHEBI:57783"/>
    </ligand>
</feature>
<comment type="caution">
    <text evidence="13">The sequence shown here is derived from an EMBL/GenBank/DDBJ whole genome shotgun (WGS) entry which is preliminary data.</text>
</comment>
<evidence type="ECO:0000259" key="12">
    <source>
        <dbReference type="Pfam" id="PF13288"/>
    </source>
</evidence>
<accession>A0ABT7HR52</accession>
<organism evidence="13 14">
    <name type="scientific">Campylobacter gastrosuis</name>
    <dbReference type="NCBI Taxonomy" id="2974576"/>
    <lineage>
        <taxon>Bacteria</taxon>
        <taxon>Pseudomonadati</taxon>
        <taxon>Campylobacterota</taxon>
        <taxon>Epsilonproteobacteria</taxon>
        <taxon>Campylobacterales</taxon>
        <taxon>Campylobacteraceae</taxon>
        <taxon>Campylobacter</taxon>
    </lineage>
</organism>
<comment type="pathway">
    <text evidence="1 9">Isoprenoid biosynthesis; isopentenyl diphosphate biosynthesis via DXP pathway; isopentenyl diphosphate from 1-deoxy-D-xylulose 5-phosphate: step 1/6.</text>
</comment>
<evidence type="ECO:0000313" key="14">
    <source>
        <dbReference type="Proteomes" id="UP001173801"/>
    </source>
</evidence>
<feature type="binding site" evidence="9">
    <location>
        <position position="133"/>
    </location>
    <ligand>
        <name>Mn(2+)</name>
        <dbReference type="ChEBI" id="CHEBI:29035"/>
    </ligand>
</feature>
<dbReference type="RefSeq" id="WP_284938058.1">
    <property type="nucleotide sequence ID" value="NZ_JANURM010000012.1"/>
</dbReference>
<dbReference type="InterPro" id="IPR036169">
    <property type="entry name" value="DXPR_C_sf"/>
</dbReference>
<feature type="binding site" evidence="9">
    <location>
        <position position="178"/>
    </location>
    <ligand>
        <name>1-deoxy-D-xylulose 5-phosphate</name>
        <dbReference type="ChEBI" id="CHEBI:57792"/>
    </ligand>
</feature>
<name>A0ABT7HR52_9BACT</name>
<dbReference type="GO" id="GO:0030604">
    <property type="term" value="F:1-deoxy-D-xylulose-5-phosphate reductoisomerase activity"/>
    <property type="evidence" value="ECO:0007669"/>
    <property type="project" value="UniProtKB-EC"/>
</dbReference>
<evidence type="ECO:0000256" key="3">
    <source>
        <dbReference type="ARBA" id="ARBA00022723"/>
    </source>
</evidence>
<comment type="similarity">
    <text evidence="2 9">Belongs to the DXR family.</text>
</comment>
<dbReference type="InterPro" id="IPR003821">
    <property type="entry name" value="DXP_reductoisomerase"/>
</dbReference>
<dbReference type="PANTHER" id="PTHR30525">
    <property type="entry name" value="1-DEOXY-D-XYLULOSE 5-PHOSPHATE REDUCTOISOMERASE"/>
    <property type="match status" value="1"/>
</dbReference>
<comment type="caution">
    <text evidence="9">Lacks conserved residue(s) required for the propagation of feature annotation.</text>
</comment>
<feature type="domain" description="1-deoxy-D-xylulose 5-phosphate reductoisomerase C-terminal" evidence="11">
    <location>
        <begin position="127"/>
        <end position="208"/>
    </location>
</feature>
<feature type="domain" description="1-deoxy-D-xylulose 5-phosphate reductoisomerase N-terminal" evidence="10">
    <location>
        <begin position="1"/>
        <end position="119"/>
    </location>
</feature>
<evidence type="ECO:0000256" key="6">
    <source>
        <dbReference type="ARBA" id="ARBA00023211"/>
    </source>
</evidence>
<evidence type="ECO:0000256" key="2">
    <source>
        <dbReference type="ARBA" id="ARBA00006825"/>
    </source>
</evidence>
<dbReference type="Gene3D" id="1.10.1740.10">
    <property type="match status" value="1"/>
</dbReference>
<dbReference type="SUPFAM" id="SSF69055">
    <property type="entry name" value="1-deoxy-D-xylulose-5-phosphate reductoisomerase, C-terminal domain"/>
    <property type="match status" value="1"/>
</dbReference>
<feature type="domain" description="DXP reductoisomerase C-terminal" evidence="12">
    <location>
        <begin position="241"/>
        <end position="351"/>
    </location>
</feature>
<feature type="binding site" evidence="9">
    <location>
        <position position="131"/>
    </location>
    <ligand>
        <name>Mn(2+)</name>
        <dbReference type="ChEBI" id="CHEBI:29035"/>
    </ligand>
</feature>
<keyword evidence="7 9" id="KW-0414">Isoprene biosynthesis</keyword>
<dbReference type="Proteomes" id="UP001173801">
    <property type="component" value="Unassembled WGS sequence"/>
</dbReference>
<feature type="binding site" evidence="9">
    <location>
        <position position="132"/>
    </location>
    <ligand>
        <name>1-deoxy-D-xylulose 5-phosphate</name>
        <dbReference type="ChEBI" id="CHEBI:57792"/>
    </ligand>
</feature>
<dbReference type="HAMAP" id="MF_00183">
    <property type="entry name" value="DXP_reductoisom"/>
    <property type="match status" value="1"/>
</dbReference>
<sequence length="359" mass="39378">MVILGSTGSIGTNTLGLCSKQNLDIEALSCASNISLLNEQIAKFRPKFVCIGDKNLKKDVKHERVFVGEDGLLEMLTLTKSKKVVNSLVGFAGLKPSFLAQKLGKTLALANKESLVVGGKFLDTSKILAIDSEHFGLNFLLKKSPKIKKLIITASGGAFYKTPLKALKYATPSDALKHPNWQMGSKITIDSASMANKLFEVLEAYWLYGVSNIEAVIEPSSMIHALIEFIDGSTTAHICGTNMRLAIAHAVLDRVDEVLPSVDLLSLKPLKFYPINLKKYPIFSIKDELLNSPDLGVIINAVNEVAVFAFLKNECAFLDISKAVLSAFKRFRDIKISNTDELFLADVEARNFAKKLLKL</sequence>
<feature type="binding site" evidence="9">
    <location>
        <position position="113"/>
    </location>
    <ligand>
        <name>NADPH</name>
        <dbReference type="ChEBI" id="CHEBI:57783"/>
    </ligand>
</feature>
<feature type="binding site" evidence="9">
    <location>
        <position position="133"/>
    </location>
    <ligand>
        <name>1-deoxy-D-xylulose 5-phosphate</name>
        <dbReference type="ChEBI" id="CHEBI:57792"/>
    </ligand>
</feature>
<evidence type="ECO:0000256" key="4">
    <source>
        <dbReference type="ARBA" id="ARBA00022857"/>
    </source>
</evidence>
<dbReference type="EC" id="1.1.1.267" evidence="9"/>
<feature type="binding site" evidence="9">
    <location>
        <position position="7"/>
    </location>
    <ligand>
        <name>NADPH</name>
        <dbReference type="ChEBI" id="CHEBI:57783"/>
    </ligand>
</feature>
<dbReference type="EMBL" id="JANURM010000012">
    <property type="protein sequence ID" value="MDL0089397.1"/>
    <property type="molecule type" value="Genomic_DNA"/>
</dbReference>
<feature type="binding site" evidence="9">
    <location>
        <position position="33"/>
    </location>
    <ligand>
        <name>NADPH</name>
        <dbReference type="ChEBI" id="CHEBI:57783"/>
    </ligand>
</feature>
<dbReference type="Gene3D" id="3.40.50.720">
    <property type="entry name" value="NAD(P)-binding Rossmann-like Domain"/>
    <property type="match status" value="1"/>
</dbReference>
<comment type="cofactor">
    <cofactor evidence="9">
        <name>Mg(2+)</name>
        <dbReference type="ChEBI" id="CHEBI:18420"/>
    </cofactor>
    <cofactor evidence="9">
        <name>Mn(2+)</name>
        <dbReference type="ChEBI" id="CHEBI:29035"/>
    </cofactor>
</comment>
<feature type="binding site" evidence="9">
    <location>
        <position position="111"/>
    </location>
    <ligand>
        <name>NADPH</name>
        <dbReference type="ChEBI" id="CHEBI:57783"/>
    </ligand>
</feature>
<dbReference type="InterPro" id="IPR013512">
    <property type="entry name" value="DXP_reductoisomerase_N"/>
</dbReference>
<proteinExistence type="inferred from homology"/>
<evidence type="ECO:0000259" key="11">
    <source>
        <dbReference type="Pfam" id="PF08436"/>
    </source>
</evidence>
<evidence type="ECO:0000259" key="10">
    <source>
        <dbReference type="Pfam" id="PF02670"/>
    </source>
</evidence>
<dbReference type="Pfam" id="PF13288">
    <property type="entry name" value="DXPR_C"/>
    <property type="match status" value="1"/>
</dbReference>
<evidence type="ECO:0000256" key="5">
    <source>
        <dbReference type="ARBA" id="ARBA00023002"/>
    </source>
</evidence>
<keyword evidence="14" id="KW-1185">Reference proteome</keyword>
<gene>
    <name evidence="9 13" type="primary">dxr</name>
    <name evidence="13" type="ORF">NYG85_08500</name>
</gene>
<keyword evidence="4 9" id="KW-0521">NADP</keyword>
<dbReference type="Pfam" id="PF02670">
    <property type="entry name" value="DXP_reductoisom"/>
    <property type="match status" value="1"/>
</dbReference>
<dbReference type="SUPFAM" id="SSF51735">
    <property type="entry name" value="NAD(P)-binding Rossmann-fold domains"/>
    <property type="match status" value="1"/>
</dbReference>
<evidence type="ECO:0000256" key="9">
    <source>
        <dbReference type="HAMAP-Rule" id="MF_00183"/>
    </source>
</evidence>
<feature type="binding site" evidence="9">
    <location>
        <position position="184"/>
    </location>
    <ligand>
        <name>NADPH</name>
        <dbReference type="ChEBI" id="CHEBI:57783"/>
    </ligand>
</feature>
<dbReference type="PANTHER" id="PTHR30525:SF0">
    <property type="entry name" value="1-DEOXY-D-XYLULOSE 5-PHOSPHATE REDUCTOISOMERASE, CHLOROPLASTIC"/>
    <property type="match status" value="1"/>
</dbReference>
<dbReference type="SUPFAM" id="SSF55347">
    <property type="entry name" value="Glyceraldehyde-3-phosphate dehydrogenase-like, C-terminal domain"/>
    <property type="match status" value="1"/>
</dbReference>
<feature type="binding site" evidence="9">
    <location>
        <position position="8"/>
    </location>
    <ligand>
        <name>NADPH</name>
        <dbReference type="ChEBI" id="CHEBI:57783"/>
    </ligand>
</feature>
<comment type="catalytic activity">
    <reaction evidence="8">
        <text>2-C-methyl-D-erythritol 4-phosphate + NADP(+) = 1-deoxy-D-xylulose 5-phosphate + NADPH + H(+)</text>
        <dbReference type="Rhea" id="RHEA:13717"/>
        <dbReference type="ChEBI" id="CHEBI:15378"/>
        <dbReference type="ChEBI" id="CHEBI:57783"/>
        <dbReference type="ChEBI" id="CHEBI:57792"/>
        <dbReference type="ChEBI" id="CHEBI:58262"/>
        <dbReference type="ChEBI" id="CHEBI:58349"/>
        <dbReference type="EC" id="1.1.1.267"/>
    </reaction>
    <physiologicalReaction direction="right-to-left" evidence="8">
        <dbReference type="Rhea" id="RHEA:13719"/>
    </physiologicalReaction>
</comment>
<evidence type="ECO:0000313" key="13">
    <source>
        <dbReference type="EMBL" id="MDL0089397.1"/>
    </source>
</evidence>
<dbReference type="InterPro" id="IPR026877">
    <property type="entry name" value="DXPR_C"/>
</dbReference>
<keyword evidence="6 9" id="KW-0464">Manganese</keyword>